<comment type="caution">
    <text evidence="2">The sequence shown here is derived from an EMBL/GenBank/DDBJ whole genome shotgun (WGS) entry which is preliminary data.</text>
</comment>
<protein>
    <recommendedName>
        <fullName evidence="1">BsuBI/PstI restriction endonuclease HTH domain-containing protein</fullName>
    </recommendedName>
</protein>
<name>A0ABT3MDQ3_9LEPT</name>
<keyword evidence="3" id="KW-1185">Reference proteome</keyword>
<evidence type="ECO:0000313" key="2">
    <source>
        <dbReference type="EMBL" id="MCW7506132.1"/>
    </source>
</evidence>
<organism evidence="2 3">
    <name type="scientific">Leptospira paudalimensis</name>
    <dbReference type="NCBI Taxonomy" id="2950024"/>
    <lineage>
        <taxon>Bacteria</taxon>
        <taxon>Pseudomonadati</taxon>
        <taxon>Spirochaetota</taxon>
        <taxon>Spirochaetia</taxon>
        <taxon>Leptospirales</taxon>
        <taxon>Leptospiraceae</taxon>
        <taxon>Leptospira</taxon>
    </lineage>
</organism>
<sequence length="161" mass="19178">MDLDEKMRQCKQILKDLQYPDSLIDDKASFLFLALTDQKIETDWRESQITQSKSVNDLFNYIEMVYKIDYHHMKENLKKVKLYPLLDFGIAKNIVFEIEPLVERPMFLQLRVEAFDVVKQFGTNGHSTYLKVFLENQPVLMKEFKDTLEKYLQMKKDGIIN</sequence>
<dbReference type="Proteomes" id="UP001208794">
    <property type="component" value="Unassembled WGS sequence"/>
</dbReference>
<reference evidence="2 3" key="1">
    <citation type="submission" date="2022-06" db="EMBL/GenBank/DDBJ databases">
        <title>Leptospira isolates from biofilms formed at urban environments.</title>
        <authorList>
            <person name="Ribeiro P.S."/>
            <person name="Sousa T."/>
            <person name="Carvalho N."/>
            <person name="Aburjaile F."/>
            <person name="Neves F."/>
            <person name="Oliveira D."/>
            <person name="Blanco L."/>
            <person name="Lima J."/>
            <person name="Costa F."/>
            <person name="Brenig B."/>
            <person name="Soares S."/>
            <person name="Ramos R."/>
            <person name="Goes-Neto A."/>
            <person name="Matiuzzi M."/>
            <person name="Azevedo V."/>
            <person name="Ristow P."/>
        </authorList>
    </citation>
    <scope>NUCLEOTIDE SEQUENCE [LARGE SCALE GENOMIC DNA]</scope>
    <source>
        <strain evidence="2 3">VSF14</strain>
    </source>
</reference>
<dbReference type="RefSeq" id="WP_265359690.1">
    <property type="nucleotide sequence ID" value="NZ_JAMQPR010000003.1"/>
</dbReference>
<evidence type="ECO:0000259" key="1">
    <source>
        <dbReference type="Pfam" id="PF17728"/>
    </source>
</evidence>
<gene>
    <name evidence="2" type="ORF">ND855_18505</name>
</gene>
<dbReference type="InterPro" id="IPR041962">
    <property type="entry name" value="BsuBI/PstI_N_sf"/>
</dbReference>
<dbReference type="Gene3D" id="1.10.10.1820">
    <property type="entry name" value="BsuBI/PstI restriction endonuclease-like"/>
    <property type="match status" value="1"/>
</dbReference>
<dbReference type="InterPro" id="IPR041454">
    <property type="entry name" value="BsuBI/PstI_N"/>
</dbReference>
<accession>A0ABT3MDQ3</accession>
<dbReference type="Pfam" id="PF17728">
    <property type="entry name" value="BsuBI_PstI_RE_N"/>
    <property type="match status" value="1"/>
</dbReference>
<proteinExistence type="predicted"/>
<feature type="domain" description="BsuBI/PstI restriction endonuclease HTH" evidence="1">
    <location>
        <begin position="6"/>
        <end position="141"/>
    </location>
</feature>
<dbReference type="EMBL" id="JAMQPR010000003">
    <property type="protein sequence ID" value="MCW7506132.1"/>
    <property type="molecule type" value="Genomic_DNA"/>
</dbReference>
<evidence type="ECO:0000313" key="3">
    <source>
        <dbReference type="Proteomes" id="UP001208794"/>
    </source>
</evidence>